<accession>A0A4R2P2C4</accession>
<dbReference type="AlphaFoldDB" id="A0A4R2P2C4"/>
<comment type="caution">
    <text evidence="1">The sequence shown here is derived from an EMBL/GenBank/DDBJ whole genome shotgun (WGS) entry which is preliminary data.</text>
</comment>
<dbReference type="EMBL" id="SLXK01000015">
    <property type="protein sequence ID" value="TCP28863.1"/>
    <property type="molecule type" value="Genomic_DNA"/>
</dbReference>
<reference evidence="1 2" key="1">
    <citation type="submission" date="2019-03" db="EMBL/GenBank/DDBJ databases">
        <title>Genomic Encyclopedia of Type Strains, Phase IV (KMG-IV): sequencing the most valuable type-strain genomes for metagenomic binning, comparative biology and taxonomic classification.</title>
        <authorList>
            <person name="Goeker M."/>
        </authorList>
    </citation>
    <scope>NUCLEOTIDE SEQUENCE [LARGE SCALE GENOMIC DNA]</scope>
    <source>
        <strain evidence="1 2">DSM 19377</strain>
    </source>
</reference>
<evidence type="ECO:0000313" key="2">
    <source>
        <dbReference type="Proteomes" id="UP000295416"/>
    </source>
</evidence>
<protein>
    <submittedName>
        <fullName evidence="1">Uncharacterized protein</fullName>
    </submittedName>
</protein>
<dbReference type="Proteomes" id="UP000295416">
    <property type="component" value="Unassembled WGS sequence"/>
</dbReference>
<name>A0A4R2P2C4_9BACL</name>
<evidence type="ECO:0000313" key="1">
    <source>
        <dbReference type="EMBL" id="TCP28863.1"/>
    </source>
</evidence>
<proteinExistence type="predicted"/>
<organism evidence="1 2">
    <name type="scientific">Scopulibacillus darangshiensis</name>
    <dbReference type="NCBI Taxonomy" id="442528"/>
    <lineage>
        <taxon>Bacteria</taxon>
        <taxon>Bacillati</taxon>
        <taxon>Bacillota</taxon>
        <taxon>Bacilli</taxon>
        <taxon>Bacillales</taxon>
        <taxon>Sporolactobacillaceae</taxon>
        <taxon>Scopulibacillus</taxon>
    </lineage>
</organism>
<gene>
    <name evidence="1" type="ORF">EV207_11599</name>
</gene>
<sequence length="30" mass="3627">MNKERLYERLNDYKRAGARLDEAKEMAKIN</sequence>
<keyword evidence="2" id="KW-1185">Reference proteome</keyword>